<protein>
    <recommendedName>
        <fullName evidence="1">Casein kinase I</fullName>
    </recommendedName>
</protein>
<evidence type="ECO:0000256" key="1">
    <source>
        <dbReference type="ARBA" id="ARBA00023860"/>
    </source>
</evidence>
<dbReference type="Pfam" id="PF00069">
    <property type="entry name" value="Pkinase"/>
    <property type="match status" value="1"/>
</dbReference>
<dbReference type="SMART" id="SM00220">
    <property type="entry name" value="S_TKc"/>
    <property type="match status" value="1"/>
</dbReference>
<keyword evidence="5" id="KW-1185">Reference proteome</keyword>
<feature type="domain" description="Protein kinase" evidence="3">
    <location>
        <begin position="14"/>
        <end position="281"/>
    </location>
</feature>
<dbReference type="PROSITE" id="PS50011">
    <property type="entry name" value="PROTEIN_KINASE_DOM"/>
    <property type="match status" value="1"/>
</dbReference>
<name>A0A8S1XHI5_PAROT</name>
<sequence>MSDIQQGQIVANLYKVLKLLSQGSFGKVYLGRNLQTGGNVAIKVEKQQMQRFFSLNREIDILTKLQGVQGVPELIWFGEQNGLQIMITNMLGFDLMHYLKKHKKFSMDCVYNIAYQMLEILEKSHKLNIIHRDLKPENILGRANSNQIHLIDFGIAKDLTKQSRYTYQKIPFIGTSRYASIAAHFGEEQSRKDDLEALGYVLIYLIKQELPWMKCEKIKENRLMKIGQMKKSIPLEKLCEGCPSQILNYMKQIQNLASSQIPNYRKLKGLFENSPLHIQWVIFDWYQGHYRNYQTKQEWKVNQQKTKKYDSAQQIQIQLSIEKTPSKASRINRSTTMNGNSNPSSQLNSMESDNKKRSIKSTESIYVDFVNSDSYFLSKKTYSKAKTVNHFSEIEEFMPLRDQLQLMQLENQDLEVKHHLLHYRSVNFNFKNPIQKYLQFQIN</sequence>
<dbReference type="GO" id="GO:0005524">
    <property type="term" value="F:ATP binding"/>
    <property type="evidence" value="ECO:0007669"/>
    <property type="project" value="InterPro"/>
</dbReference>
<dbReference type="OMA" id="QIMITNM"/>
<evidence type="ECO:0000259" key="3">
    <source>
        <dbReference type="PROSITE" id="PS50011"/>
    </source>
</evidence>
<gene>
    <name evidence="4" type="ORF">POCTA_138.1.T1220074</name>
</gene>
<evidence type="ECO:0000313" key="5">
    <source>
        <dbReference type="Proteomes" id="UP000683925"/>
    </source>
</evidence>
<feature type="compositionally biased region" description="Polar residues" evidence="2">
    <location>
        <begin position="329"/>
        <end position="351"/>
    </location>
</feature>
<accession>A0A8S1XHI5</accession>
<comment type="caution">
    <text evidence="4">The sequence shown here is derived from an EMBL/GenBank/DDBJ whole genome shotgun (WGS) entry which is preliminary data.</text>
</comment>
<feature type="region of interest" description="Disordered" evidence="2">
    <location>
        <begin position="329"/>
        <end position="354"/>
    </location>
</feature>
<organism evidence="4 5">
    <name type="scientific">Paramecium octaurelia</name>
    <dbReference type="NCBI Taxonomy" id="43137"/>
    <lineage>
        <taxon>Eukaryota</taxon>
        <taxon>Sar</taxon>
        <taxon>Alveolata</taxon>
        <taxon>Ciliophora</taxon>
        <taxon>Intramacronucleata</taxon>
        <taxon>Oligohymenophorea</taxon>
        <taxon>Peniculida</taxon>
        <taxon>Parameciidae</taxon>
        <taxon>Paramecium</taxon>
    </lineage>
</organism>
<evidence type="ECO:0000313" key="4">
    <source>
        <dbReference type="EMBL" id="CAD8200543.1"/>
    </source>
</evidence>
<dbReference type="PANTHER" id="PTHR11909">
    <property type="entry name" value="CASEIN KINASE-RELATED"/>
    <property type="match status" value="1"/>
</dbReference>
<dbReference type="AlphaFoldDB" id="A0A8S1XHI5"/>
<proteinExistence type="predicted"/>
<dbReference type="Proteomes" id="UP000683925">
    <property type="component" value="Unassembled WGS sequence"/>
</dbReference>
<dbReference type="GO" id="GO:0004672">
    <property type="term" value="F:protein kinase activity"/>
    <property type="evidence" value="ECO:0007669"/>
    <property type="project" value="InterPro"/>
</dbReference>
<dbReference type="EMBL" id="CAJJDP010000122">
    <property type="protein sequence ID" value="CAD8200543.1"/>
    <property type="molecule type" value="Genomic_DNA"/>
</dbReference>
<dbReference type="InterPro" id="IPR050235">
    <property type="entry name" value="CK1_Ser-Thr_kinase"/>
</dbReference>
<reference evidence="4" key="1">
    <citation type="submission" date="2021-01" db="EMBL/GenBank/DDBJ databases">
        <authorList>
            <consortium name="Genoscope - CEA"/>
            <person name="William W."/>
        </authorList>
    </citation>
    <scope>NUCLEOTIDE SEQUENCE</scope>
</reference>
<dbReference type="OrthoDB" id="248495at2759"/>
<evidence type="ECO:0000256" key="2">
    <source>
        <dbReference type="SAM" id="MobiDB-lite"/>
    </source>
</evidence>
<dbReference type="InterPro" id="IPR000719">
    <property type="entry name" value="Prot_kinase_dom"/>
</dbReference>